<dbReference type="EMBL" id="WVHT01000001">
    <property type="protein sequence ID" value="MXV49860.1"/>
    <property type="molecule type" value="Genomic_DNA"/>
</dbReference>
<keyword evidence="1" id="KW-0449">Lipoprotein</keyword>
<evidence type="ECO:0000313" key="1">
    <source>
        <dbReference type="EMBL" id="MXV49860.1"/>
    </source>
</evidence>
<accession>A0A7K1Y5Z2</accession>
<dbReference type="AlphaFoldDB" id="A0A7K1Y5Z2"/>
<dbReference type="NCBIfam" id="TIGR03511">
    <property type="entry name" value="GldH_lipo"/>
    <property type="match status" value="1"/>
</dbReference>
<evidence type="ECO:0000313" key="2">
    <source>
        <dbReference type="Proteomes" id="UP000466586"/>
    </source>
</evidence>
<keyword evidence="2" id="KW-1185">Reference proteome</keyword>
<organism evidence="1 2">
    <name type="scientific">Hufsiella arboris</name>
    <dbReference type="NCBI Taxonomy" id="2695275"/>
    <lineage>
        <taxon>Bacteria</taxon>
        <taxon>Pseudomonadati</taxon>
        <taxon>Bacteroidota</taxon>
        <taxon>Sphingobacteriia</taxon>
        <taxon>Sphingobacteriales</taxon>
        <taxon>Sphingobacteriaceae</taxon>
        <taxon>Hufsiella</taxon>
    </lineage>
</organism>
<protein>
    <submittedName>
        <fullName evidence="1">Gliding motility lipoprotein GldH</fullName>
    </submittedName>
</protein>
<comment type="caution">
    <text evidence="1">The sequence shown here is derived from an EMBL/GenBank/DDBJ whole genome shotgun (WGS) entry which is preliminary data.</text>
</comment>
<dbReference type="Proteomes" id="UP000466586">
    <property type="component" value="Unassembled WGS sequence"/>
</dbReference>
<sequence>MTPIHRFKHLSQGIILLFVTCLLISCNENTLVDSNKEIENHNWLYNNKIRIPVTITDAGKAYNLFMNLRHTANYKYSNIYVIIREIGPDKKTKAVRKEFQLAYPDGQWLGKGSGNLYSYQFQIFKNHHFSQKGNYLIEFEQNMRDNPLREVSDIGLKVVPTN</sequence>
<dbReference type="PROSITE" id="PS51257">
    <property type="entry name" value="PROKAR_LIPOPROTEIN"/>
    <property type="match status" value="1"/>
</dbReference>
<reference evidence="1 2" key="1">
    <citation type="submission" date="2019-11" db="EMBL/GenBank/DDBJ databases">
        <title>Pedobacter sp. HMF7647 Genome sequencing and assembly.</title>
        <authorList>
            <person name="Kang H."/>
            <person name="Kim H."/>
            <person name="Joh K."/>
        </authorList>
    </citation>
    <scope>NUCLEOTIDE SEQUENCE [LARGE SCALE GENOMIC DNA]</scope>
    <source>
        <strain evidence="1 2">HMF7647</strain>
    </source>
</reference>
<dbReference type="InterPro" id="IPR020018">
    <property type="entry name" value="Motility-assoc_lipoprot_GldH"/>
</dbReference>
<dbReference type="Pfam" id="PF14109">
    <property type="entry name" value="GldH_lipo"/>
    <property type="match status" value="1"/>
</dbReference>
<dbReference type="RefSeq" id="WP_160843024.1">
    <property type="nucleotide sequence ID" value="NZ_WVHT01000001.1"/>
</dbReference>
<gene>
    <name evidence="1" type="primary">gldH</name>
    <name evidence="1" type="ORF">GS399_02675</name>
</gene>
<name>A0A7K1Y5Z2_9SPHI</name>
<proteinExistence type="predicted"/>